<name>A0ABP8LTE0_9BACT</name>
<accession>A0ABP8LTE0</accession>
<keyword evidence="2" id="KW-1185">Reference proteome</keyword>
<evidence type="ECO:0000313" key="1">
    <source>
        <dbReference type="EMBL" id="GAA4434900.1"/>
    </source>
</evidence>
<protein>
    <recommendedName>
        <fullName evidence="3">RNA polymerase sigma-70 region 2 domain-containing protein</fullName>
    </recommendedName>
</protein>
<sequence>MLKNDNAPAFKELYVRYWYYTYRLAIKKIGRTDVAQEMAQQLFKTLWYKRDRLCNRRHHSEESGIFGK</sequence>
<dbReference type="SUPFAM" id="SSF88946">
    <property type="entry name" value="Sigma2 domain of RNA polymerase sigma factors"/>
    <property type="match status" value="1"/>
</dbReference>
<organism evidence="1 2">
    <name type="scientific">Ravibacter arvi</name>
    <dbReference type="NCBI Taxonomy" id="2051041"/>
    <lineage>
        <taxon>Bacteria</taxon>
        <taxon>Pseudomonadati</taxon>
        <taxon>Bacteroidota</taxon>
        <taxon>Cytophagia</taxon>
        <taxon>Cytophagales</taxon>
        <taxon>Spirosomataceae</taxon>
        <taxon>Ravibacter</taxon>
    </lineage>
</organism>
<dbReference type="Proteomes" id="UP001501508">
    <property type="component" value="Unassembled WGS sequence"/>
</dbReference>
<reference evidence="2" key="1">
    <citation type="journal article" date="2019" name="Int. J. Syst. Evol. Microbiol.">
        <title>The Global Catalogue of Microorganisms (GCM) 10K type strain sequencing project: providing services to taxonomists for standard genome sequencing and annotation.</title>
        <authorList>
            <consortium name="The Broad Institute Genomics Platform"/>
            <consortium name="The Broad Institute Genome Sequencing Center for Infectious Disease"/>
            <person name="Wu L."/>
            <person name="Ma J."/>
        </authorList>
    </citation>
    <scope>NUCLEOTIDE SEQUENCE [LARGE SCALE GENOMIC DNA]</scope>
    <source>
        <strain evidence="2">JCM 31920</strain>
    </source>
</reference>
<gene>
    <name evidence="1" type="ORF">GCM10023091_10500</name>
</gene>
<dbReference type="InterPro" id="IPR013325">
    <property type="entry name" value="RNA_pol_sigma_r2"/>
</dbReference>
<dbReference type="Gene3D" id="1.10.1740.10">
    <property type="match status" value="1"/>
</dbReference>
<comment type="caution">
    <text evidence="1">The sequence shown here is derived from an EMBL/GenBank/DDBJ whole genome shotgun (WGS) entry which is preliminary data.</text>
</comment>
<evidence type="ECO:0000313" key="2">
    <source>
        <dbReference type="Proteomes" id="UP001501508"/>
    </source>
</evidence>
<dbReference type="EMBL" id="BAABEY010000011">
    <property type="protein sequence ID" value="GAA4434900.1"/>
    <property type="molecule type" value="Genomic_DNA"/>
</dbReference>
<proteinExistence type="predicted"/>
<evidence type="ECO:0008006" key="3">
    <source>
        <dbReference type="Google" id="ProtNLM"/>
    </source>
</evidence>